<keyword evidence="1" id="KW-0812">Transmembrane</keyword>
<dbReference type="EMBL" id="JAIWOZ010000002">
    <property type="protein sequence ID" value="KAH6609683.1"/>
    <property type="molecule type" value="Genomic_DNA"/>
</dbReference>
<evidence type="ECO:0000313" key="2">
    <source>
        <dbReference type="EMBL" id="KAH6609683.1"/>
    </source>
</evidence>
<dbReference type="Proteomes" id="UP000827724">
    <property type="component" value="Unassembled WGS sequence"/>
</dbReference>
<reference evidence="2" key="1">
    <citation type="submission" date="2021-08" db="EMBL/GenBank/DDBJ databases">
        <title>Chromosome-Level Trichoderma cornu-damae using Hi-C Data.</title>
        <authorList>
            <person name="Kim C.S."/>
        </authorList>
    </citation>
    <scope>NUCLEOTIDE SEQUENCE</scope>
    <source>
        <strain evidence="2">KA19-0412C</strain>
    </source>
</reference>
<keyword evidence="3" id="KW-1185">Reference proteome</keyword>
<gene>
    <name evidence="2" type="ORF">Trco_003029</name>
</gene>
<name>A0A9P8TYK1_9HYPO</name>
<feature type="transmembrane region" description="Helical" evidence="1">
    <location>
        <begin position="41"/>
        <end position="63"/>
    </location>
</feature>
<evidence type="ECO:0000256" key="1">
    <source>
        <dbReference type="SAM" id="Phobius"/>
    </source>
</evidence>
<protein>
    <submittedName>
        <fullName evidence="2">Uncharacterized protein</fullName>
    </submittedName>
</protein>
<organism evidence="2 3">
    <name type="scientific">Trichoderma cornu-damae</name>
    <dbReference type="NCBI Taxonomy" id="654480"/>
    <lineage>
        <taxon>Eukaryota</taxon>
        <taxon>Fungi</taxon>
        <taxon>Dikarya</taxon>
        <taxon>Ascomycota</taxon>
        <taxon>Pezizomycotina</taxon>
        <taxon>Sordariomycetes</taxon>
        <taxon>Hypocreomycetidae</taxon>
        <taxon>Hypocreales</taxon>
        <taxon>Hypocreaceae</taxon>
        <taxon>Trichoderma</taxon>
    </lineage>
</organism>
<comment type="caution">
    <text evidence="2">The sequence shown here is derived from an EMBL/GenBank/DDBJ whole genome shotgun (WGS) entry which is preliminary data.</text>
</comment>
<keyword evidence="1" id="KW-0472">Membrane</keyword>
<accession>A0A9P8TYK1</accession>
<evidence type="ECO:0000313" key="3">
    <source>
        <dbReference type="Proteomes" id="UP000827724"/>
    </source>
</evidence>
<sequence length="104" mass="10371">MKFQLFSDPGQGQLQNLADGGIRGAVGALPGNLEGLGNSGVLLGLVLLGGSGLGGVVVMGVTAGTHAGEAQRDLGLAVRHGADGGMAEVLLELDLGRIDRQHCT</sequence>
<dbReference type="AlphaFoldDB" id="A0A9P8TYK1"/>
<keyword evidence="1" id="KW-1133">Transmembrane helix</keyword>
<proteinExistence type="predicted"/>